<proteinExistence type="predicted"/>
<keyword evidence="2" id="KW-1185">Reference proteome</keyword>
<gene>
    <name evidence="1" type="ORF">P3G67_18260</name>
</gene>
<dbReference type="RefSeq" id="WP_276094394.1">
    <property type="nucleotide sequence ID" value="NZ_JARJBC010000010.1"/>
</dbReference>
<evidence type="ECO:0000313" key="1">
    <source>
        <dbReference type="EMBL" id="MDF3291142.1"/>
    </source>
</evidence>
<comment type="caution">
    <text evidence="1">The sequence shown here is derived from an EMBL/GenBank/DDBJ whole genome shotgun (WGS) entry which is preliminary data.</text>
</comment>
<protein>
    <submittedName>
        <fullName evidence="1">Alpha-2,8-polysialyltransferase family protein</fullName>
    </submittedName>
</protein>
<name>A0ABT5ZMW0_9ACTN</name>
<accession>A0ABT5ZMW0</accession>
<dbReference type="Pfam" id="PF07388">
    <property type="entry name" value="A-2_8-polyST"/>
    <property type="match status" value="1"/>
</dbReference>
<organism evidence="1 2">
    <name type="scientific">Streptomyces silvisoli</name>
    <dbReference type="NCBI Taxonomy" id="3034235"/>
    <lineage>
        <taxon>Bacteria</taxon>
        <taxon>Bacillati</taxon>
        <taxon>Actinomycetota</taxon>
        <taxon>Actinomycetes</taxon>
        <taxon>Kitasatosporales</taxon>
        <taxon>Streptomycetaceae</taxon>
        <taxon>Streptomyces</taxon>
    </lineage>
</organism>
<reference evidence="1 2" key="1">
    <citation type="submission" date="2023-03" db="EMBL/GenBank/DDBJ databases">
        <title>Draft genome sequence of Streptomyces sp. RB6PN23 isolated from peat swamp forest in Thailand.</title>
        <authorList>
            <person name="Klaysubun C."/>
            <person name="Duangmal K."/>
        </authorList>
    </citation>
    <scope>NUCLEOTIDE SEQUENCE [LARGE SCALE GENOMIC DNA]</scope>
    <source>
        <strain evidence="1 2">RB6PN23</strain>
    </source>
</reference>
<dbReference type="EMBL" id="JARJBC010000010">
    <property type="protein sequence ID" value="MDF3291142.1"/>
    <property type="molecule type" value="Genomic_DNA"/>
</dbReference>
<sequence>MARTQIFLASTLYGAATVAAALDADRFRPADRRILLVSNNAPVPETTSPLDRMPGFEALRDRFDRVLSWNEAISPFHPSGWTPRPDDVPLLERHLRLLWQLGDDEIELAVESIQVEPALALVQLFPAAPIDVYADGLMSYGPTRNKLELLVTSRIRRLLHLDLVPGLTPLLLSEHGVRPEVVPTDAFRTVLAELAAATPHDDKPVAADGPALLLGQYLSALDILTVEEEERLHLRMLRGIAARGHRSAVFKPHPTAPAHWPHLLEKEAADLGVELTVCDTPVLAEVLFQRLRPALVVGCFSTALLTASQFFGLPVVRTGTGLLLERLSPYQNSNRVPVTIVDALLPALDDREPASGPPSTAELTALLRAVGYCMQSKAYPHLRDETVRYLSAHRDTRRYFKRRRLTSLALPGGVPSQLAFLPRNRTVRRVVRRARGLTARAADRQAATS</sequence>
<dbReference type="Proteomes" id="UP001216579">
    <property type="component" value="Unassembled WGS sequence"/>
</dbReference>
<evidence type="ECO:0000313" key="2">
    <source>
        <dbReference type="Proteomes" id="UP001216579"/>
    </source>
</evidence>
<dbReference type="InterPro" id="IPR010866">
    <property type="entry name" value="A-2_8-polyST"/>
</dbReference>